<dbReference type="AlphaFoldDB" id="B8LQG5"/>
<dbReference type="OMA" id="LCNPTRE"/>
<dbReference type="InterPro" id="IPR040420">
    <property type="entry name" value="At1g76660-like"/>
</dbReference>
<sequence length="378" mass="40778">MIGNLPDESQQVSGANQPATLSPLLLAPPSSPASLVNSGNPSSVPSPAGFVSLASMATNACSPGRSISNMFTPGPYAHETQLVSPPVFSSFTTEPSTASFTPPRELLHLTNPPSPEVPFAHLLASSSDTKITAHENGITFSSFPFTSLGYGATNDLLSSYQLYPGSPVGNLLSPKSGVSGSGPSSPFPELDFPFQWKSLHSAQDIFCLRNEPINLFNQERETSWTSILSQDRDASLSATSLDFHLNHVHRPCQSVWRQRGGELCNPTREEGVCCISSENMILERDMETDRCSTSEIHTSGKDIVIKFPIKSSNPEVEPLEANRASFELVNDEITNASGGLSEILMDNFLVSSFGEQKLFEAESSTSDKTHVKEEIHMA</sequence>
<dbReference type="EMBL" id="EF678118">
    <property type="protein sequence ID" value="ABR17895.1"/>
    <property type="molecule type" value="mRNA"/>
</dbReference>
<organism evidence="2">
    <name type="scientific">Picea sitchensis</name>
    <name type="common">Sitka spruce</name>
    <name type="synonym">Pinus sitchensis</name>
    <dbReference type="NCBI Taxonomy" id="3332"/>
    <lineage>
        <taxon>Eukaryota</taxon>
        <taxon>Viridiplantae</taxon>
        <taxon>Streptophyta</taxon>
        <taxon>Embryophyta</taxon>
        <taxon>Tracheophyta</taxon>
        <taxon>Spermatophyta</taxon>
        <taxon>Pinopsida</taxon>
        <taxon>Pinidae</taxon>
        <taxon>Conifers I</taxon>
        <taxon>Pinales</taxon>
        <taxon>Pinaceae</taxon>
        <taxon>Picea</taxon>
    </lineage>
</organism>
<feature type="compositionally biased region" description="Polar residues" evidence="1">
    <location>
        <begin position="7"/>
        <end position="17"/>
    </location>
</feature>
<proteinExistence type="evidence at transcript level"/>
<reference evidence="2" key="1">
    <citation type="submission" date="2007-06" db="EMBL/GenBank/DDBJ databases">
        <title>Full length cDNA sequences from Sitka Spruce (Picea sitchensis).</title>
        <authorList>
            <person name="Ralph S.G."/>
            <person name="Chun H.E."/>
            <person name="Liao N."/>
            <person name="Ali J."/>
            <person name="Reid K."/>
            <person name="Kolosova N."/>
            <person name="Cooper N."/>
            <person name="Cullis C."/>
            <person name="Jancsik S."/>
            <person name="Moore R."/>
            <person name="Mayo M."/>
            <person name="Wagner S."/>
            <person name="Holt R.A."/>
            <person name="Jones S.J.M."/>
            <person name="Marra M.A."/>
            <person name="Ritland C.E."/>
            <person name="Ritland K."/>
            <person name="Bohlmann J."/>
        </authorList>
    </citation>
    <scope>NUCLEOTIDE SEQUENCE</scope>
    <source>
        <tissue evidence="2">Bark</tissue>
    </source>
</reference>
<feature type="compositionally biased region" description="Low complexity" evidence="1">
    <location>
        <begin position="18"/>
        <end position="42"/>
    </location>
</feature>
<accession>B8LQG5</accession>
<evidence type="ECO:0000256" key="1">
    <source>
        <dbReference type="SAM" id="MobiDB-lite"/>
    </source>
</evidence>
<feature type="region of interest" description="Disordered" evidence="1">
    <location>
        <begin position="1"/>
        <end position="42"/>
    </location>
</feature>
<name>B8LQG5_PICSI</name>
<protein>
    <submittedName>
        <fullName evidence="2">Uncharacterized protein</fullName>
    </submittedName>
</protein>
<dbReference type="PANTHER" id="PTHR31798:SF10">
    <property type="entry name" value="OS02G0822000 PROTEIN"/>
    <property type="match status" value="1"/>
</dbReference>
<dbReference type="PANTHER" id="PTHR31798">
    <property type="entry name" value="HYDROXYPROLINE-RICH GLYCOPROTEIN-LIKE"/>
    <property type="match status" value="1"/>
</dbReference>
<evidence type="ECO:0000313" key="2">
    <source>
        <dbReference type="EMBL" id="ABR17895.1"/>
    </source>
</evidence>